<organism evidence="2">
    <name type="scientific">uncultured Acidimicrobiales bacterium</name>
    <dbReference type="NCBI Taxonomy" id="310071"/>
    <lineage>
        <taxon>Bacteria</taxon>
        <taxon>Bacillati</taxon>
        <taxon>Actinomycetota</taxon>
        <taxon>Acidimicrobiia</taxon>
        <taxon>Acidimicrobiales</taxon>
        <taxon>environmental samples</taxon>
    </lineage>
</organism>
<proteinExistence type="predicted"/>
<feature type="non-terminal residue" evidence="2">
    <location>
        <position position="86"/>
    </location>
</feature>
<dbReference type="AlphaFoldDB" id="A0A6J4IVR5"/>
<accession>A0A6J4IVR5</accession>
<reference evidence="2" key="1">
    <citation type="submission" date="2020-02" db="EMBL/GenBank/DDBJ databases">
        <authorList>
            <person name="Meier V. D."/>
        </authorList>
    </citation>
    <scope>NUCLEOTIDE SEQUENCE</scope>
    <source>
        <strain evidence="2">AVDCRST_MAG50</strain>
    </source>
</reference>
<protein>
    <submittedName>
        <fullName evidence="2">Uncharacterized protein</fullName>
    </submittedName>
</protein>
<gene>
    <name evidence="2" type="ORF">AVDCRST_MAG50-2774</name>
</gene>
<evidence type="ECO:0000313" key="2">
    <source>
        <dbReference type="EMBL" id="CAA9261252.1"/>
    </source>
</evidence>
<feature type="non-terminal residue" evidence="2">
    <location>
        <position position="1"/>
    </location>
</feature>
<dbReference type="EMBL" id="CADCTF010000130">
    <property type="protein sequence ID" value="CAA9261252.1"/>
    <property type="molecule type" value="Genomic_DNA"/>
</dbReference>
<feature type="compositionally biased region" description="Basic residues" evidence="1">
    <location>
        <begin position="7"/>
        <end position="16"/>
    </location>
</feature>
<name>A0A6J4IVR5_9ACTN</name>
<sequence>AGSGVRVGRRCSRRPPARQTPGSSGWLGARTVDGAARARPPGRSRPRRRPESADVRRYEIRGDELPGRGYRRAGQTRLGILLRAPV</sequence>
<evidence type="ECO:0000256" key="1">
    <source>
        <dbReference type="SAM" id="MobiDB-lite"/>
    </source>
</evidence>
<feature type="compositionally biased region" description="Basic and acidic residues" evidence="1">
    <location>
        <begin position="49"/>
        <end position="59"/>
    </location>
</feature>
<feature type="region of interest" description="Disordered" evidence="1">
    <location>
        <begin position="1"/>
        <end position="59"/>
    </location>
</feature>